<dbReference type="Pfam" id="PF19686">
    <property type="entry name" value="DUF6188"/>
    <property type="match status" value="1"/>
</dbReference>
<gene>
    <name evidence="1" type="ORF">CLV29_2722</name>
</gene>
<comment type="caution">
    <text evidence="1">The sequence shown here is derived from an EMBL/GenBank/DDBJ whole genome shotgun (WGS) entry which is preliminary data.</text>
</comment>
<dbReference type="InterPro" id="IPR046179">
    <property type="entry name" value="DUF6188"/>
</dbReference>
<dbReference type="RefSeq" id="WP_133755593.1">
    <property type="nucleotide sequence ID" value="NZ_SOAW01000002.1"/>
</dbReference>
<accession>A0A4R7J421</accession>
<organism evidence="1 2">
    <name type="scientific">Naumannella halotolerans</name>
    <dbReference type="NCBI Taxonomy" id="993414"/>
    <lineage>
        <taxon>Bacteria</taxon>
        <taxon>Bacillati</taxon>
        <taxon>Actinomycetota</taxon>
        <taxon>Actinomycetes</taxon>
        <taxon>Propionibacteriales</taxon>
        <taxon>Propionibacteriaceae</taxon>
        <taxon>Naumannella</taxon>
    </lineage>
</organism>
<dbReference type="EMBL" id="SOAW01000002">
    <property type="protein sequence ID" value="TDT31306.1"/>
    <property type="molecule type" value="Genomic_DNA"/>
</dbReference>
<evidence type="ECO:0000313" key="1">
    <source>
        <dbReference type="EMBL" id="TDT31306.1"/>
    </source>
</evidence>
<dbReference type="AlphaFoldDB" id="A0A4R7J421"/>
<reference evidence="1 2" key="1">
    <citation type="submission" date="2019-03" db="EMBL/GenBank/DDBJ databases">
        <title>Genomic Encyclopedia of Archaeal and Bacterial Type Strains, Phase II (KMG-II): from individual species to whole genera.</title>
        <authorList>
            <person name="Goeker M."/>
        </authorList>
    </citation>
    <scope>NUCLEOTIDE SEQUENCE [LARGE SCALE GENOMIC DNA]</scope>
    <source>
        <strain evidence="1 2">DSM 24323</strain>
    </source>
</reference>
<protein>
    <submittedName>
        <fullName evidence="1">Uncharacterized protein</fullName>
    </submittedName>
</protein>
<dbReference type="Proteomes" id="UP000295371">
    <property type="component" value="Unassembled WGS sequence"/>
</dbReference>
<proteinExistence type="predicted"/>
<dbReference type="OrthoDB" id="3429377at2"/>
<sequence length="123" mass="13230">MIDLGISGLVASFTAEYSLAFELIGGVAIRIETECVVAGTGVQAATLDVGSGGLEEKWRVFFSRREVERVCVDRDFGSLMMEFDSGWILKVLPSGDFEAWMVAWPDSAVLVALPGGGTSYWSA</sequence>
<evidence type="ECO:0000313" key="2">
    <source>
        <dbReference type="Proteomes" id="UP000295371"/>
    </source>
</evidence>
<name>A0A4R7J421_9ACTN</name>
<keyword evidence="2" id="KW-1185">Reference proteome</keyword>